<keyword evidence="4" id="KW-0249">Electron transport</keyword>
<name>A0AA39UYR4_9LECA</name>
<dbReference type="PANTHER" id="PTHR47797">
    <property type="entry name" value="DEHYDROGENASE, PUTATIVE (AFU_ORTHOLOGUE AFUA_8G05805)-RELATED"/>
    <property type="match status" value="1"/>
</dbReference>
<feature type="signal peptide" evidence="9">
    <location>
        <begin position="1"/>
        <end position="18"/>
    </location>
</feature>
<dbReference type="PANTHER" id="PTHR47797:SF1">
    <property type="entry name" value="CYTOCHROME B561 DOMAIN-CONTAINING PROTEIN-RELATED"/>
    <property type="match status" value="1"/>
</dbReference>
<dbReference type="GO" id="GO:0016020">
    <property type="term" value="C:membrane"/>
    <property type="evidence" value="ECO:0007669"/>
    <property type="project" value="UniProtKB-SubCell"/>
</dbReference>
<feature type="transmembrane region" description="Helical" evidence="8">
    <location>
        <begin position="100"/>
        <end position="120"/>
    </location>
</feature>
<dbReference type="InterPro" id="IPR006593">
    <property type="entry name" value="Cyt_b561/ferric_Rdtase_TM"/>
</dbReference>
<evidence type="ECO:0000259" key="10">
    <source>
        <dbReference type="PROSITE" id="PS50939"/>
    </source>
</evidence>
<feature type="chain" id="PRO_5041468286" description="Cytochrome b561 domain-containing protein" evidence="9">
    <location>
        <begin position="19"/>
        <end position="225"/>
    </location>
</feature>
<protein>
    <recommendedName>
        <fullName evidence="10">Cytochrome b561 domain-containing protein</fullName>
    </recommendedName>
</protein>
<keyword evidence="3 8" id="KW-0812">Transmembrane</keyword>
<sequence length="225" mass="23930">MKTTSLFVSLWLATLAFAQQGGDETTRHNAVIAHGTIMGLAFAFLFPVGAIVIRTASFRKLPWVHAGIQMFAYILALTGLGLGVYIAIKPQSQLTASNGHPIIGIIVIGALLFQPIGGLIHHYKYAHQNKKTFWAPTHVWLGRLFITVGIINGGLGLMLSGNTVKGEIAYGVIAGVIWCIWVAVSTWSAISTRGAVDETGEKALGSSVATSEKGTDRNGEAMIAT</sequence>
<evidence type="ECO:0000256" key="9">
    <source>
        <dbReference type="SAM" id="SignalP"/>
    </source>
</evidence>
<dbReference type="Pfam" id="PF03188">
    <property type="entry name" value="Cytochrom_B561"/>
    <property type="match status" value="1"/>
</dbReference>
<accession>A0AA39UYR4</accession>
<feature type="transmembrane region" description="Helical" evidence="8">
    <location>
        <begin position="68"/>
        <end position="88"/>
    </location>
</feature>
<comment type="subcellular location">
    <subcellularLocation>
        <location evidence="1">Membrane</location>
    </subcellularLocation>
</comment>
<proteinExistence type="predicted"/>
<evidence type="ECO:0000256" key="6">
    <source>
        <dbReference type="ARBA" id="ARBA00023136"/>
    </source>
</evidence>
<dbReference type="SMART" id="SM00665">
    <property type="entry name" value="B561"/>
    <property type="match status" value="1"/>
</dbReference>
<evidence type="ECO:0000256" key="7">
    <source>
        <dbReference type="SAM" id="MobiDB-lite"/>
    </source>
</evidence>
<feature type="region of interest" description="Disordered" evidence="7">
    <location>
        <begin position="206"/>
        <end position="225"/>
    </location>
</feature>
<evidence type="ECO:0000256" key="3">
    <source>
        <dbReference type="ARBA" id="ARBA00022692"/>
    </source>
</evidence>
<evidence type="ECO:0000256" key="8">
    <source>
        <dbReference type="SAM" id="Phobius"/>
    </source>
</evidence>
<keyword evidence="2" id="KW-0813">Transport</keyword>
<keyword evidence="9" id="KW-0732">Signal</keyword>
<organism evidence="11 12">
    <name type="scientific">Cladonia borealis</name>
    <dbReference type="NCBI Taxonomy" id="184061"/>
    <lineage>
        <taxon>Eukaryota</taxon>
        <taxon>Fungi</taxon>
        <taxon>Dikarya</taxon>
        <taxon>Ascomycota</taxon>
        <taxon>Pezizomycotina</taxon>
        <taxon>Lecanoromycetes</taxon>
        <taxon>OSLEUM clade</taxon>
        <taxon>Lecanoromycetidae</taxon>
        <taxon>Lecanorales</taxon>
        <taxon>Lecanorineae</taxon>
        <taxon>Cladoniaceae</taxon>
        <taxon>Cladonia</taxon>
    </lineage>
</organism>
<feature type="domain" description="Cytochrome b561" evidence="10">
    <location>
        <begin position="1"/>
        <end position="193"/>
    </location>
</feature>
<evidence type="ECO:0000256" key="2">
    <source>
        <dbReference type="ARBA" id="ARBA00022448"/>
    </source>
</evidence>
<feature type="transmembrane region" description="Helical" evidence="8">
    <location>
        <begin position="168"/>
        <end position="190"/>
    </location>
</feature>
<evidence type="ECO:0000256" key="1">
    <source>
        <dbReference type="ARBA" id="ARBA00004370"/>
    </source>
</evidence>
<comment type="caution">
    <text evidence="11">The sequence shown here is derived from an EMBL/GenBank/DDBJ whole genome shotgun (WGS) entry which is preliminary data.</text>
</comment>
<feature type="transmembrane region" description="Helical" evidence="8">
    <location>
        <begin position="34"/>
        <end position="56"/>
    </location>
</feature>
<keyword evidence="5 8" id="KW-1133">Transmembrane helix</keyword>
<reference evidence="11" key="1">
    <citation type="submission" date="2023-03" db="EMBL/GenBank/DDBJ databases">
        <title>Complete genome of Cladonia borealis.</title>
        <authorList>
            <person name="Park H."/>
        </authorList>
    </citation>
    <scope>NUCLEOTIDE SEQUENCE</scope>
    <source>
        <strain evidence="11">ANT050790</strain>
    </source>
</reference>
<evidence type="ECO:0000256" key="4">
    <source>
        <dbReference type="ARBA" id="ARBA00022982"/>
    </source>
</evidence>
<evidence type="ECO:0000313" key="11">
    <source>
        <dbReference type="EMBL" id="KAK0508842.1"/>
    </source>
</evidence>
<feature type="transmembrane region" description="Helical" evidence="8">
    <location>
        <begin position="140"/>
        <end position="162"/>
    </location>
</feature>
<dbReference type="Proteomes" id="UP001166286">
    <property type="component" value="Unassembled WGS sequence"/>
</dbReference>
<keyword evidence="6 8" id="KW-0472">Membrane</keyword>
<dbReference type="CDD" id="cd08760">
    <property type="entry name" value="Cyt_b561_FRRS1_like"/>
    <property type="match status" value="1"/>
</dbReference>
<evidence type="ECO:0000256" key="5">
    <source>
        <dbReference type="ARBA" id="ARBA00022989"/>
    </source>
</evidence>
<gene>
    <name evidence="11" type="ORF">JMJ35_009118</name>
</gene>
<keyword evidence="12" id="KW-1185">Reference proteome</keyword>
<dbReference type="AlphaFoldDB" id="A0AA39UYR4"/>
<evidence type="ECO:0000313" key="12">
    <source>
        <dbReference type="Proteomes" id="UP001166286"/>
    </source>
</evidence>
<dbReference type="Gene3D" id="1.20.120.1770">
    <property type="match status" value="1"/>
</dbReference>
<dbReference type="EMBL" id="JAFEKC020000020">
    <property type="protein sequence ID" value="KAK0508842.1"/>
    <property type="molecule type" value="Genomic_DNA"/>
</dbReference>
<dbReference type="PROSITE" id="PS50939">
    <property type="entry name" value="CYTOCHROME_B561"/>
    <property type="match status" value="1"/>
</dbReference>